<name>A0A1E4QYI1_9BACI</name>
<dbReference type="RefSeq" id="WP_069483498.1">
    <property type="nucleotide sequence ID" value="NZ_KV766183.1"/>
</dbReference>
<proteinExistence type="predicted"/>
<organism evidence="1 2">
    <name type="scientific">Lysinibacillus fusiformis</name>
    <dbReference type="NCBI Taxonomy" id="28031"/>
    <lineage>
        <taxon>Bacteria</taxon>
        <taxon>Bacillati</taxon>
        <taxon>Bacillota</taxon>
        <taxon>Bacilli</taxon>
        <taxon>Bacillales</taxon>
        <taxon>Bacillaceae</taxon>
        <taxon>Lysinibacillus</taxon>
    </lineage>
</organism>
<gene>
    <name evidence="1" type="ORF">BG258_23420</name>
</gene>
<comment type="caution">
    <text evidence="1">The sequence shown here is derived from an EMBL/GenBank/DDBJ whole genome shotgun (WGS) entry which is preliminary data.</text>
</comment>
<dbReference type="AlphaFoldDB" id="A0A1E4QYI1"/>
<accession>A0A1E4QYI1</accession>
<sequence>MSKVEFSVKIYGNTIEIIPSEPVKDNSIYDITFTDVKARLKEKRLEKVCTEVYTKMSPSYCSLESVNSLIDSIDLEDERILYYIKEASRYTEYISGKNFDEANVPFNVHQFVKFRATHDAILKLFIEKASEAGRSGKMGELEFKMSDCIDSLKDLLDYLKGESDKWESKVLSGITT</sequence>
<protein>
    <submittedName>
        <fullName evidence="1">Uncharacterized protein</fullName>
    </submittedName>
</protein>
<reference evidence="1 2" key="1">
    <citation type="submission" date="2016-09" db="EMBL/GenBank/DDBJ databases">
        <title>Draft genome sequence of the soil isolate, Lysinibacillus fusiformis M5, a potential hypoxanthine producer.</title>
        <authorList>
            <person name="Gallegos-Monterrosa R."/>
            <person name="Maroti G."/>
            <person name="Balint B."/>
            <person name="Kovacs A.T."/>
        </authorList>
    </citation>
    <scope>NUCLEOTIDE SEQUENCE [LARGE SCALE GENOMIC DNA]</scope>
    <source>
        <strain evidence="1 2">M5</strain>
    </source>
</reference>
<evidence type="ECO:0000313" key="1">
    <source>
        <dbReference type="EMBL" id="ODV53256.1"/>
    </source>
</evidence>
<evidence type="ECO:0000313" key="2">
    <source>
        <dbReference type="Proteomes" id="UP000094784"/>
    </source>
</evidence>
<dbReference type="EMBL" id="MECQ01000008">
    <property type="protein sequence ID" value="ODV53256.1"/>
    <property type="molecule type" value="Genomic_DNA"/>
</dbReference>
<dbReference type="Proteomes" id="UP000094784">
    <property type="component" value="Unassembled WGS sequence"/>
</dbReference>